<accession>A0A7W7I2K5</accession>
<reference evidence="2 3" key="1">
    <citation type="submission" date="2020-08" db="EMBL/GenBank/DDBJ databases">
        <title>Sequencing the genomes of 1000 actinobacteria strains.</title>
        <authorList>
            <person name="Klenk H.-P."/>
        </authorList>
    </citation>
    <scope>NUCLEOTIDE SEQUENCE [LARGE SCALE GENOMIC DNA]</scope>
    <source>
        <strain evidence="2 3">DSM 43149</strain>
    </source>
</reference>
<name>A0A7W7I2K5_9ACTN</name>
<keyword evidence="3" id="KW-1185">Reference proteome</keyword>
<dbReference type="RefSeq" id="WP_184996325.1">
    <property type="nucleotide sequence ID" value="NZ_BOMK01000031.1"/>
</dbReference>
<dbReference type="EMBL" id="JACHNH010000001">
    <property type="protein sequence ID" value="MBB4765240.1"/>
    <property type="molecule type" value="Genomic_DNA"/>
</dbReference>
<keyword evidence="1" id="KW-0732">Signal</keyword>
<evidence type="ECO:0000256" key="1">
    <source>
        <dbReference type="SAM" id="SignalP"/>
    </source>
</evidence>
<dbReference type="AlphaFoldDB" id="A0A7W7I2K5"/>
<gene>
    <name evidence="2" type="ORF">BJ971_005796</name>
</gene>
<organism evidence="2 3">
    <name type="scientific">Actinoplanes digitatis</name>
    <dbReference type="NCBI Taxonomy" id="1868"/>
    <lineage>
        <taxon>Bacteria</taxon>
        <taxon>Bacillati</taxon>
        <taxon>Actinomycetota</taxon>
        <taxon>Actinomycetes</taxon>
        <taxon>Micromonosporales</taxon>
        <taxon>Micromonosporaceae</taxon>
        <taxon>Actinoplanes</taxon>
    </lineage>
</organism>
<comment type="caution">
    <text evidence="2">The sequence shown here is derived from an EMBL/GenBank/DDBJ whole genome shotgun (WGS) entry which is preliminary data.</text>
</comment>
<proteinExistence type="predicted"/>
<dbReference type="Proteomes" id="UP000578112">
    <property type="component" value="Unassembled WGS sequence"/>
</dbReference>
<evidence type="ECO:0000313" key="3">
    <source>
        <dbReference type="Proteomes" id="UP000578112"/>
    </source>
</evidence>
<feature type="signal peptide" evidence="1">
    <location>
        <begin position="1"/>
        <end position="27"/>
    </location>
</feature>
<evidence type="ECO:0000313" key="2">
    <source>
        <dbReference type="EMBL" id="MBB4765240.1"/>
    </source>
</evidence>
<sequence>MKLSRLAAAVTVVAVAFAGLTAGPAQAAAKPGVVVDYDYHKIKVKPKTIRPYKDLNFSKLHWTSLTASTGYATGVQNVNTCIPDCAAANYKHTKVKLKFTRVRSSDCRKVFTRVRVTEVKSKRTKTYALPRHKRSGC</sequence>
<protein>
    <submittedName>
        <fullName evidence="2">Uncharacterized protein</fullName>
    </submittedName>
</protein>
<feature type="chain" id="PRO_5030712757" evidence="1">
    <location>
        <begin position="28"/>
        <end position="137"/>
    </location>
</feature>